<proteinExistence type="inferred from homology"/>
<accession>A0ABS0NEN1</accession>
<keyword evidence="4" id="KW-0732">Signal</keyword>
<reference evidence="7 8" key="1">
    <citation type="submission" date="2020-09" db="EMBL/GenBank/DDBJ databases">
        <title>Biosynthesis of the nuclear factor of activated T cells inhibitor NFAT-133 and its congeners in Streptomyces pactum.</title>
        <authorList>
            <person name="Zhou W."/>
            <person name="Posri P."/>
            <person name="Abugrain M.E."/>
            <person name="Weisberg A.J."/>
            <person name="Chang J.H."/>
            <person name="Mahmud T."/>
        </authorList>
    </citation>
    <scope>NUCLEOTIDE SEQUENCE [LARGE SCALE GENOMIC DNA]</scope>
    <source>
        <strain evidence="7 8">ATCC 27456</strain>
    </source>
</reference>
<organism evidence="7 8">
    <name type="scientific">Streptomyces pactum</name>
    <dbReference type="NCBI Taxonomy" id="68249"/>
    <lineage>
        <taxon>Bacteria</taxon>
        <taxon>Bacillati</taxon>
        <taxon>Actinomycetota</taxon>
        <taxon>Actinomycetes</taxon>
        <taxon>Kitasatosporales</taxon>
        <taxon>Streptomycetaceae</taxon>
        <taxon>Streptomyces</taxon>
    </lineage>
</organism>
<dbReference type="InterPro" id="IPR006311">
    <property type="entry name" value="TAT_signal"/>
</dbReference>
<gene>
    <name evidence="7" type="ORF">IHE55_01915</name>
</gene>
<dbReference type="InterPro" id="IPR038445">
    <property type="entry name" value="NCDase_C_sf"/>
</dbReference>
<dbReference type="InterPro" id="IPR006823">
    <property type="entry name" value="Ceramidase_alk"/>
</dbReference>
<keyword evidence="8" id="KW-1185">Reference proteome</keyword>
<evidence type="ECO:0000259" key="5">
    <source>
        <dbReference type="Pfam" id="PF04734"/>
    </source>
</evidence>
<comment type="caution">
    <text evidence="7">The sequence shown here is derived from an EMBL/GenBank/DDBJ whole genome shotgun (WGS) entry which is preliminary data.</text>
</comment>
<dbReference type="InterPro" id="IPR031331">
    <property type="entry name" value="NEUT/ALK_ceramidase_C"/>
</dbReference>
<dbReference type="Pfam" id="PF04734">
    <property type="entry name" value="Ceramidase_alk"/>
    <property type="match status" value="1"/>
</dbReference>
<sequence length="694" mass="74122">MTTEPPPRSRRAVLRATALAGLGAAGAQLAGPAPAAAAPAAERAPRSADADGGYLVGRGLADVTGEVAEVGMMGYGRFDQQAAGLHTRLRARAFAVVDRAGGGRVVIVVADAPMIFSSVHQAVLRRLADRYGDLYTERNVLITATHTHAGPGGHAHHFLYNTTTFGFHRATFEALADGITEAVVRAHEDLAPSELVLTRAELTDASVNRSRAAFDRNPEDVKRYFPGAIDPLSTVLRVERGGRVVGAVNWFATHGTSMSGDNRLISADNKGYAAYHWEREVAGVDYLADGAPAFVAAFAQTNAGDMSPNLDLVPPSTPEDFDRTRECGLKQYRAAAEQLRQPGTRLTGGVDARLVHIDLSGVTVGPEFTGDGRVHTTSTPCIGAAMAAGSMEDGPAFPGFQEGENPFWDLISDSLVYTVSPGLKAAQAPKDVFVPIGELNRVYPWVQERFPVQLVRVGRLHLIGIPGEVTIAAGLRLRRTVARIAGVALDDVLVAGYANAYFHYVTTPEEYDAQHYEGGSTLFGRWQLPALQQTVAALATSLRDGTPLPAGAPAPDLSGRQLTLQPGVVLDAPPPLRSFGDVLAQPRETYRAGERAEAVFAGAHPGNDLHRGGSYLEVQCQDGDGWRTVADDGDWSTRFHWRRDGIAASRVTVTWDIPAGVPAGHYRIRYHGDAKGVTGRITPFTGTTRAFAVR</sequence>
<feature type="chain" id="PRO_5045408025" description="Neutral ceramidase" evidence="4">
    <location>
        <begin position="31"/>
        <end position="694"/>
    </location>
</feature>
<dbReference type="Gene3D" id="2.60.40.2300">
    <property type="entry name" value="Neutral/alkaline non-lysosomal ceramidase, C-terminal domain"/>
    <property type="match status" value="1"/>
</dbReference>
<dbReference type="InterPro" id="IPR031329">
    <property type="entry name" value="NEUT/ALK_ceramidase_N"/>
</dbReference>
<dbReference type="PANTHER" id="PTHR12670:SF1">
    <property type="entry name" value="NEUTRAL CERAMIDASE"/>
    <property type="match status" value="1"/>
</dbReference>
<keyword evidence="3" id="KW-0443">Lipid metabolism</keyword>
<dbReference type="PANTHER" id="PTHR12670">
    <property type="entry name" value="CERAMIDASE"/>
    <property type="match status" value="1"/>
</dbReference>
<dbReference type="RefSeq" id="WP_197987419.1">
    <property type="nucleotide sequence ID" value="NZ_JACYXC010000001.1"/>
</dbReference>
<protein>
    <recommendedName>
        <fullName evidence="3">Neutral ceramidase</fullName>
        <ecNumber evidence="3">3.5.1.23</ecNumber>
    </recommendedName>
</protein>
<name>A0ABS0NEN1_9ACTN</name>
<evidence type="ECO:0000256" key="3">
    <source>
        <dbReference type="RuleBase" id="RU366019"/>
    </source>
</evidence>
<evidence type="ECO:0000256" key="1">
    <source>
        <dbReference type="ARBA" id="ARBA00009835"/>
    </source>
</evidence>
<evidence type="ECO:0000256" key="4">
    <source>
        <dbReference type="SAM" id="SignalP"/>
    </source>
</evidence>
<feature type="domain" description="Neutral/alkaline non-lysosomal ceramidase N-terminal" evidence="5">
    <location>
        <begin position="54"/>
        <end position="533"/>
    </location>
</feature>
<evidence type="ECO:0000256" key="2">
    <source>
        <dbReference type="ARBA" id="ARBA00022801"/>
    </source>
</evidence>
<evidence type="ECO:0000259" key="6">
    <source>
        <dbReference type="Pfam" id="PF17048"/>
    </source>
</evidence>
<evidence type="ECO:0000313" key="8">
    <source>
        <dbReference type="Proteomes" id="UP000807371"/>
    </source>
</evidence>
<dbReference type="Pfam" id="PF17048">
    <property type="entry name" value="Ceramidse_alk_C"/>
    <property type="match status" value="1"/>
</dbReference>
<keyword evidence="2 3" id="KW-0378">Hydrolase</keyword>
<dbReference type="EC" id="3.5.1.23" evidence="3"/>
<dbReference type="EMBL" id="JACYXC010000001">
    <property type="protein sequence ID" value="MBH5333627.1"/>
    <property type="molecule type" value="Genomic_DNA"/>
</dbReference>
<comment type="similarity">
    <text evidence="1 3">Belongs to the neutral ceramidase family.</text>
</comment>
<keyword evidence="3" id="KW-0746">Sphingolipid metabolism</keyword>
<dbReference type="Proteomes" id="UP000807371">
    <property type="component" value="Unassembled WGS sequence"/>
</dbReference>
<evidence type="ECO:0000313" key="7">
    <source>
        <dbReference type="EMBL" id="MBH5333627.1"/>
    </source>
</evidence>
<feature type="domain" description="Neutral/alkaline non-lysosomal ceramidase C-terminal" evidence="6">
    <location>
        <begin position="537"/>
        <end position="693"/>
    </location>
</feature>
<feature type="signal peptide" evidence="4">
    <location>
        <begin position="1"/>
        <end position="30"/>
    </location>
</feature>
<comment type="catalytic activity">
    <reaction evidence="3">
        <text>an N-acylsphing-4-enine + H2O = sphing-4-enine + a fatty acid</text>
        <dbReference type="Rhea" id="RHEA:20856"/>
        <dbReference type="ChEBI" id="CHEBI:15377"/>
        <dbReference type="ChEBI" id="CHEBI:28868"/>
        <dbReference type="ChEBI" id="CHEBI:52639"/>
        <dbReference type="ChEBI" id="CHEBI:57756"/>
        <dbReference type="EC" id="3.5.1.23"/>
    </reaction>
</comment>
<dbReference type="PROSITE" id="PS51318">
    <property type="entry name" value="TAT"/>
    <property type="match status" value="1"/>
</dbReference>